<proteinExistence type="predicted"/>
<feature type="compositionally biased region" description="Polar residues" evidence="1">
    <location>
        <begin position="1"/>
        <end position="15"/>
    </location>
</feature>
<reference evidence="2 3" key="1">
    <citation type="journal article" date="2016" name="Nat. Commun.">
        <title>Thousands of microbial genomes shed light on interconnected biogeochemical processes in an aquifer system.</title>
        <authorList>
            <person name="Anantharaman K."/>
            <person name="Brown C.T."/>
            <person name="Hug L.A."/>
            <person name="Sharon I."/>
            <person name="Castelle C.J."/>
            <person name="Probst A.J."/>
            <person name="Thomas B.C."/>
            <person name="Singh A."/>
            <person name="Wilkins M.J."/>
            <person name="Karaoz U."/>
            <person name="Brodie E.L."/>
            <person name="Williams K.H."/>
            <person name="Hubbard S.S."/>
            <person name="Banfield J.F."/>
        </authorList>
    </citation>
    <scope>NUCLEOTIDE SEQUENCE [LARGE SCALE GENOMIC DNA]</scope>
</reference>
<evidence type="ECO:0000256" key="1">
    <source>
        <dbReference type="SAM" id="MobiDB-lite"/>
    </source>
</evidence>
<evidence type="ECO:0008006" key="4">
    <source>
        <dbReference type="Google" id="ProtNLM"/>
    </source>
</evidence>
<organism evidence="2 3">
    <name type="scientific">Candidatus Uhrbacteria bacterium RIFCSPHIGHO2_01_FULL_63_20</name>
    <dbReference type="NCBI Taxonomy" id="1802385"/>
    <lineage>
        <taxon>Bacteria</taxon>
        <taxon>Candidatus Uhriibacteriota</taxon>
    </lineage>
</organism>
<feature type="region of interest" description="Disordered" evidence="1">
    <location>
        <begin position="1"/>
        <end position="22"/>
    </location>
</feature>
<comment type="caution">
    <text evidence="2">The sequence shown here is derived from an EMBL/GenBank/DDBJ whole genome shotgun (WGS) entry which is preliminary data.</text>
</comment>
<dbReference type="InterPro" id="IPR025247">
    <property type="entry name" value="EcoRI-like_methylase"/>
</dbReference>
<dbReference type="Pfam" id="PF13651">
    <property type="entry name" value="EcoRI_methylase"/>
    <property type="match status" value="1"/>
</dbReference>
<evidence type="ECO:0000313" key="3">
    <source>
        <dbReference type="Proteomes" id="UP000177885"/>
    </source>
</evidence>
<sequence length="396" mass="44752">MSKTKTTIGVSSRQGGNSGLSDAKKAKQDEFYTQLSDIENELKWYKEQLRGKVVFCNCDDPFESNFFKYFALNFNALGLKKLIATSYVPSAIAGKQLPLVEIEGLKPDGKEPFKIEINAVPDANGDGATDLADVEYLLRHEANIATPLKGDGDFRSAECVELLKQVDIVCTNPPFSLFREFVAQLIEYEKKFLVIGNQNAITYKDVFNLIKENKLWLGVDNGGTKWFRVPDGYDIQTESRKKIVDGVKYFSFGSIMWYTNLDNPRRHENIPIYATYTPEKYPKYDNYDAIEVNRVSEIPADHAGAMGVPITFLDKYNPDQFEILGITKTWFGGANKVYPNQTQVSKDGTNSTVSKLNDGATLKIKSPPSGETYYIVDGEYYIQLYARIIVRRKDKI</sequence>
<gene>
    <name evidence="2" type="ORF">A2856_02940</name>
</gene>
<evidence type="ECO:0000313" key="2">
    <source>
        <dbReference type="EMBL" id="OGL66696.1"/>
    </source>
</evidence>
<accession>A0A1F7TL32</accession>
<dbReference type="AlphaFoldDB" id="A0A1F7TL32"/>
<dbReference type="STRING" id="1802385.A2856_02940"/>
<protein>
    <recommendedName>
        <fullName evidence="4">Modification methylase</fullName>
    </recommendedName>
</protein>
<name>A0A1F7TL32_9BACT</name>
<dbReference type="EMBL" id="MGDT01000006">
    <property type="protein sequence ID" value="OGL66696.1"/>
    <property type="molecule type" value="Genomic_DNA"/>
</dbReference>
<dbReference type="Proteomes" id="UP000177885">
    <property type="component" value="Unassembled WGS sequence"/>
</dbReference>